<evidence type="ECO:0000313" key="8">
    <source>
        <dbReference type="Proteomes" id="UP000580474"/>
    </source>
</evidence>
<evidence type="ECO:0000256" key="5">
    <source>
        <dbReference type="PIRSR" id="PIRSR015582-2"/>
    </source>
</evidence>
<dbReference type="PANTHER" id="PTHR32308:SF0">
    <property type="entry name" value="HPCH_HPAI ALDOLASE_CITRATE LYASE DOMAIN-CONTAINING PROTEIN"/>
    <property type="match status" value="1"/>
</dbReference>
<dbReference type="GO" id="GO:0016829">
    <property type="term" value="F:lyase activity"/>
    <property type="evidence" value="ECO:0007669"/>
    <property type="project" value="UniProtKB-KW"/>
</dbReference>
<dbReference type="PIRSF" id="PIRSF015582">
    <property type="entry name" value="Cit_lyase_B"/>
    <property type="match status" value="1"/>
</dbReference>
<keyword evidence="7" id="KW-0456">Lyase</keyword>
<comment type="cofactor">
    <cofactor evidence="1">
        <name>Mg(2+)</name>
        <dbReference type="ChEBI" id="CHEBI:18420"/>
    </cofactor>
</comment>
<accession>A0A840NMJ5</accession>
<dbReference type="Pfam" id="PF03328">
    <property type="entry name" value="HpcH_HpaI"/>
    <property type="match status" value="1"/>
</dbReference>
<sequence length="278" mass="29668">MNPRSWLFCPADRPDRLGKAAGAADVVVADLEDAVHVDGKQAARDALVAVLDEDRARAGRIWVRINNDGHNTAADLEALRDRPIAGIVVPKAEHEIVRDVSARSSVPLLGLVETATGLWQARDIAAVDRVVTLGLGEYDLADDLGVSTPDVDAEPLRWARSRVVAAAASAGLAPPPAPVLVTLDDDEGYRSDTASLLRFGFFGRMCIHPRQVGLVHEAMRPTDAEVRTARQVVTAAEQAERDGRSVLVVDGRMIDPPVVRRARQVLALAALGSPAAKG</sequence>
<feature type="binding site" evidence="5">
    <location>
        <position position="113"/>
    </location>
    <ligand>
        <name>Mg(2+)</name>
        <dbReference type="ChEBI" id="CHEBI:18420"/>
    </ligand>
</feature>
<feature type="domain" description="HpcH/HpaI aldolase/citrate lyase" evidence="6">
    <location>
        <begin position="4"/>
        <end position="209"/>
    </location>
</feature>
<dbReference type="AlphaFoldDB" id="A0A840NMJ5"/>
<evidence type="ECO:0000259" key="6">
    <source>
        <dbReference type="Pfam" id="PF03328"/>
    </source>
</evidence>
<protein>
    <submittedName>
        <fullName evidence="7">Citrate lyase beta subunit</fullName>
    </submittedName>
</protein>
<keyword evidence="3 5" id="KW-0460">Magnesium</keyword>
<proteinExistence type="predicted"/>
<dbReference type="PANTHER" id="PTHR32308">
    <property type="entry name" value="LYASE BETA SUBUNIT, PUTATIVE (AFU_ORTHOLOGUE AFUA_4G13030)-RELATED"/>
    <property type="match status" value="1"/>
</dbReference>
<dbReference type="InterPro" id="IPR015813">
    <property type="entry name" value="Pyrv/PenolPyrv_kinase-like_dom"/>
</dbReference>
<organism evidence="7 8">
    <name type="scientific">Saccharopolyspora gloriosae</name>
    <dbReference type="NCBI Taxonomy" id="455344"/>
    <lineage>
        <taxon>Bacteria</taxon>
        <taxon>Bacillati</taxon>
        <taxon>Actinomycetota</taxon>
        <taxon>Actinomycetes</taxon>
        <taxon>Pseudonocardiales</taxon>
        <taxon>Pseudonocardiaceae</taxon>
        <taxon>Saccharopolyspora</taxon>
    </lineage>
</organism>
<evidence type="ECO:0000256" key="4">
    <source>
        <dbReference type="PIRSR" id="PIRSR015582-1"/>
    </source>
</evidence>
<reference evidence="7 8" key="1">
    <citation type="submission" date="2020-08" db="EMBL/GenBank/DDBJ databases">
        <title>Sequencing the genomes of 1000 actinobacteria strains.</title>
        <authorList>
            <person name="Klenk H.-P."/>
        </authorList>
    </citation>
    <scope>NUCLEOTIDE SEQUENCE [LARGE SCALE GENOMIC DNA]</scope>
    <source>
        <strain evidence="7 8">DSM 45582</strain>
    </source>
</reference>
<dbReference type="SUPFAM" id="SSF51621">
    <property type="entry name" value="Phosphoenolpyruvate/pyruvate domain"/>
    <property type="match status" value="1"/>
</dbReference>
<feature type="binding site" evidence="4">
    <location>
        <position position="113"/>
    </location>
    <ligand>
        <name>substrate</name>
    </ligand>
</feature>
<keyword evidence="8" id="KW-1185">Reference proteome</keyword>
<dbReference type="InterPro" id="IPR011206">
    <property type="entry name" value="Citrate_lyase_beta/mcl1/mcl2"/>
</dbReference>
<feature type="binding site" evidence="5">
    <location>
        <position position="139"/>
    </location>
    <ligand>
        <name>Mg(2+)</name>
        <dbReference type="ChEBI" id="CHEBI:18420"/>
    </ligand>
</feature>
<dbReference type="RefSeq" id="WP_184479871.1">
    <property type="nucleotide sequence ID" value="NZ_JACHIV010000001.1"/>
</dbReference>
<evidence type="ECO:0000256" key="2">
    <source>
        <dbReference type="ARBA" id="ARBA00022723"/>
    </source>
</evidence>
<evidence type="ECO:0000313" key="7">
    <source>
        <dbReference type="EMBL" id="MBB5070322.1"/>
    </source>
</evidence>
<dbReference type="GO" id="GO:0000287">
    <property type="term" value="F:magnesium ion binding"/>
    <property type="evidence" value="ECO:0007669"/>
    <property type="project" value="TreeGrafter"/>
</dbReference>
<comment type="caution">
    <text evidence="7">The sequence shown here is derived from an EMBL/GenBank/DDBJ whole genome shotgun (WGS) entry which is preliminary data.</text>
</comment>
<feature type="binding site" evidence="4">
    <location>
        <position position="64"/>
    </location>
    <ligand>
        <name>substrate</name>
    </ligand>
</feature>
<gene>
    <name evidence="7" type="ORF">BJ969_003410</name>
</gene>
<name>A0A840NMJ5_9PSEU</name>
<evidence type="ECO:0000256" key="3">
    <source>
        <dbReference type="ARBA" id="ARBA00022842"/>
    </source>
</evidence>
<dbReference type="Gene3D" id="3.20.20.60">
    <property type="entry name" value="Phosphoenolpyruvate-binding domains"/>
    <property type="match status" value="1"/>
</dbReference>
<evidence type="ECO:0000256" key="1">
    <source>
        <dbReference type="ARBA" id="ARBA00001946"/>
    </source>
</evidence>
<dbReference type="Proteomes" id="UP000580474">
    <property type="component" value="Unassembled WGS sequence"/>
</dbReference>
<keyword evidence="2 5" id="KW-0479">Metal-binding</keyword>
<dbReference type="GO" id="GO:0006107">
    <property type="term" value="P:oxaloacetate metabolic process"/>
    <property type="evidence" value="ECO:0007669"/>
    <property type="project" value="TreeGrafter"/>
</dbReference>
<dbReference type="InterPro" id="IPR005000">
    <property type="entry name" value="Aldolase/citrate-lyase_domain"/>
</dbReference>
<dbReference type="EMBL" id="JACHIV010000001">
    <property type="protein sequence ID" value="MBB5070322.1"/>
    <property type="molecule type" value="Genomic_DNA"/>
</dbReference>
<dbReference type="InterPro" id="IPR040442">
    <property type="entry name" value="Pyrv_kinase-like_dom_sf"/>
</dbReference>